<evidence type="ECO:0000313" key="2">
    <source>
        <dbReference type="Proteomes" id="UP000029839"/>
    </source>
</evidence>
<dbReference type="RefSeq" id="WP_043605812.1">
    <property type="nucleotide sequence ID" value="NZ_AXCY01000035.1"/>
</dbReference>
<dbReference type="Gene3D" id="3.40.50.970">
    <property type="match status" value="1"/>
</dbReference>
<reference evidence="1 2" key="1">
    <citation type="submission" date="2013-08" db="EMBL/GenBank/DDBJ databases">
        <title>Genome sequencing of Cellulomonas carbonis T26.</title>
        <authorList>
            <person name="Chen F."/>
            <person name="Li Y."/>
            <person name="Wang G."/>
        </authorList>
    </citation>
    <scope>NUCLEOTIDE SEQUENCE [LARGE SCALE GENOMIC DNA]</scope>
    <source>
        <strain evidence="1 2">T26</strain>
    </source>
</reference>
<accession>A0A0A0BSN6</accession>
<dbReference type="AlphaFoldDB" id="A0A0A0BSN6"/>
<dbReference type="OrthoDB" id="9794954at2"/>
<protein>
    <recommendedName>
        <fullName evidence="3">Pyruvate-flavodoxin oxidoreductase</fullName>
    </recommendedName>
</protein>
<proteinExistence type="predicted"/>
<dbReference type="SUPFAM" id="SSF52518">
    <property type="entry name" value="Thiamin diphosphate-binding fold (THDP-binding)"/>
    <property type="match status" value="1"/>
</dbReference>
<gene>
    <name evidence="1" type="ORF">N868_13120</name>
</gene>
<dbReference type="GO" id="GO:0006979">
    <property type="term" value="P:response to oxidative stress"/>
    <property type="evidence" value="ECO:0007669"/>
    <property type="project" value="TreeGrafter"/>
</dbReference>
<dbReference type="Proteomes" id="UP000029839">
    <property type="component" value="Unassembled WGS sequence"/>
</dbReference>
<dbReference type="GO" id="GO:0000287">
    <property type="term" value="F:magnesium ion binding"/>
    <property type="evidence" value="ECO:0007669"/>
    <property type="project" value="UniProtKB-ARBA"/>
</dbReference>
<dbReference type="InterPro" id="IPR029061">
    <property type="entry name" value="THDP-binding"/>
</dbReference>
<name>A0A0A0BSN6_9CELL</name>
<evidence type="ECO:0000313" key="1">
    <source>
        <dbReference type="EMBL" id="KGM10935.1"/>
    </source>
</evidence>
<evidence type="ECO:0008006" key="3">
    <source>
        <dbReference type="Google" id="ProtNLM"/>
    </source>
</evidence>
<sequence length="156" mass="16881">MAKFASAGKPTAKKDLGRLAMSYGSVYVAQVALGANEMQSVRALREAQAYPGVSLVIAYASCIEHGIDMTSSLRQQKAAVASGHWPLYRFRPDAAPDGSLTLDSKAPSIPIAEYALGQSRFTQLARRDPERADQLLGQMQADADRRWAYFAQAATT</sequence>
<organism evidence="1 2">
    <name type="scientific">Cellulomonas carbonis T26</name>
    <dbReference type="NCBI Taxonomy" id="947969"/>
    <lineage>
        <taxon>Bacteria</taxon>
        <taxon>Bacillati</taxon>
        <taxon>Actinomycetota</taxon>
        <taxon>Actinomycetes</taxon>
        <taxon>Micrococcales</taxon>
        <taxon>Cellulomonadaceae</taxon>
        <taxon>Cellulomonas</taxon>
    </lineage>
</organism>
<dbReference type="PANTHER" id="PTHR32154:SF0">
    <property type="entry name" value="PYRUVATE-FLAVODOXIN OXIDOREDUCTASE-RELATED"/>
    <property type="match status" value="1"/>
</dbReference>
<dbReference type="InterPro" id="IPR050722">
    <property type="entry name" value="Pyruvate:ferred/Flavod_OxRd"/>
</dbReference>
<keyword evidence="2" id="KW-1185">Reference proteome</keyword>
<dbReference type="EMBL" id="AXCY01000035">
    <property type="protein sequence ID" value="KGM10935.1"/>
    <property type="molecule type" value="Genomic_DNA"/>
</dbReference>
<reference evidence="1 2" key="2">
    <citation type="journal article" date="2015" name="Stand. Genomic Sci.">
        <title>Draft genome sequence of Cellulomonas carbonis T26(T) and comparative analysis of six Cellulomonas genomes.</title>
        <authorList>
            <person name="Zhuang W."/>
            <person name="Zhang S."/>
            <person name="Xia X."/>
            <person name="Wang G."/>
        </authorList>
    </citation>
    <scope>NUCLEOTIDE SEQUENCE [LARGE SCALE GENOMIC DNA]</scope>
    <source>
        <strain evidence="1 2">T26</strain>
    </source>
</reference>
<comment type="caution">
    <text evidence="1">The sequence shown here is derived from an EMBL/GenBank/DDBJ whole genome shotgun (WGS) entry which is preliminary data.</text>
</comment>
<dbReference type="PANTHER" id="PTHR32154">
    <property type="entry name" value="PYRUVATE-FLAVODOXIN OXIDOREDUCTASE-RELATED"/>
    <property type="match status" value="1"/>
</dbReference>